<protein>
    <recommendedName>
        <fullName evidence="10">Integrase</fullName>
    </recommendedName>
</protein>
<evidence type="ECO:0000313" key="8">
    <source>
        <dbReference type="EMBL" id="APZ43843.1"/>
    </source>
</evidence>
<keyword evidence="2" id="KW-0229">DNA integration</keyword>
<proteinExistence type="inferred from homology"/>
<dbReference type="InterPro" id="IPR002104">
    <property type="entry name" value="Integrase_catalytic"/>
</dbReference>
<dbReference type="InterPro" id="IPR010998">
    <property type="entry name" value="Integrase_recombinase_N"/>
</dbReference>
<dbReference type="SUPFAM" id="SSF56349">
    <property type="entry name" value="DNA breaking-rejoining enzymes"/>
    <property type="match status" value="1"/>
</dbReference>
<dbReference type="Gene3D" id="1.10.150.130">
    <property type="match status" value="1"/>
</dbReference>
<dbReference type="CDD" id="cd00801">
    <property type="entry name" value="INT_P4_C"/>
    <property type="match status" value="1"/>
</dbReference>
<accession>A0A1P8UJ48</accession>
<dbReference type="InterPro" id="IPR013762">
    <property type="entry name" value="Integrase-like_cat_sf"/>
</dbReference>
<dbReference type="PROSITE" id="PS51900">
    <property type="entry name" value="CB"/>
    <property type="match status" value="1"/>
</dbReference>
<keyword evidence="9" id="KW-1185">Reference proteome</keyword>
<dbReference type="AlphaFoldDB" id="A0A1P8UJ48"/>
<dbReference type="EMBL" id="CP019434">
    <property type="protein sequence ID" value="APZ43843.1"/>
    <property type="molecule type" value="Genomic_DNA"/>
</dbReference>
<evidence type="ECO:0000256" key="4">
    <source>
        <dbReference type="ARBA" id="ARBA00023172"/>
    </source>
</evidence>
<dbReference type="GO" id="GO:0015074">
    <property type="term" value="P:DNA integration"/>
    <property type="evidence" value="ECO:0007669"/>
    <property type="project" value="UniProtKB-KW"/>
</dbReference>
<dbReference type="Pfam" id="PF13356">
    <property type="entry name" value="Arm-DNA-bind_3"/>
    <property type="match status" value="1"/>
</dbReference>
<reference evidence="8 9" key="1">
    <citation type="submission" date="2017-01" db="EMBL/GenBank/DDBJ databases">
        <title>Draft sequence of Acidihalobacter ferrooxidans strain DSM 14175 (strain V8).</title>
        <authorList>
            <person name="Khaleque H.N."/>
            <person name="Ramsay J.P."/>
            <person name="Murphy R.J.T."/>
            <person name="Kaksonen A.H."/>
            <person name="Boxall N.J."/>
            <person name="Watkin E.L.J."/>
        </authorList>
    </citation>
    <scope>NUCLEOTIDE SEQUENCE [LARGE SCALE GENOMIC DNA]</scope>
    <source>
        <strain evidence="8 9">V8</strain>
    </source>
</reference>
<dbReference type="InterPro" id="IPR025166">
    <property type="entry name" value="Integrase_DNA_bind_dom"/>
</dbReference>
<evidence type="ECO:0000313" key="9">
    <source>
        <dbReference type="Proteomes" id="UP000243807"/>
    </source>
</evidence>
<dbReference type="InterPro" id="IPR011010">
    <property type="entry name" value="DNA_brk_join_enz"/>
</dbReference>
<dbReference type="Gene3D" id="1.10.443.10">
    <property type="entry name" value="Intergrase catalytic core"/>
    <property type="match status" value="1"/>
</dbReference>
<name>A0A1P8UJ48_9GAMM</name>
<organism evidence="8 9">
    <name type="scientific">Acidihalobacter ferrooxydans</name>
    <dbReference type="NCBI Taxonomy" id="1765967"/>
    <lineage>
        <taxon>Bacteria</taxon>
        <taxon>Pseudomonadati</taxon>
        <taxon>Pseudomonadota</taxon>
        <taxon>Gammaproteobacteria</taxon>
        <taxon>Chromatiales</taxon>
        <taxon>Ectothiorhodospiraceae</taxon>
        <taxon>Acidihalobacter</taxon>
    </lineage>
</organism>
<dbReference type="Gene3D" id="3.30.160.390">
    <property type="entry name" value="Integrase, DNA-binding domain"/>
    <property type="match status" value="1"/>
</dbReference>
<dbReference type="Proteomes" id="UP000243807">
    <property type="component" value="Chromosome"/>
</dbReference>
<dbReference type="GO" id="GO:0003677">
    <property type="term" value="F:DNA binding"/>
    <property type="evidence" value="ECO:0007669"/>
    <property type="project" value="UniProtKB-UniRule"/>
</dbReference>
<dbReference type="Pfam" id="PF22022">
    <property type="entry name" value="Phage_int_M"/>
    <property type="match status" value="1"/>
</dbReference>
<feature type="domain" description="Tyr recombinase" evidence="6">
    <location>
        <begin position="208"/>
        <end position="402"/>
    </location>
</feature>
<dbReference type="RefSeq" id="WP_076837467.1">
    <property type="nucleotide sequence ID" value="NZ_CP019434.1"/>
</dbReference>
<evidence type="ECO:0000259" key="7">
    <source>
        <dbReference type="PROSITE" id="PS51900"/>
    </source>
</evidence>
<dbReference type="STRING" id="1765967.BW247_12700"/>
<dbReference type="InterPro" id="IPR053876">
    <property type="entry name" value="Phage_int_M"/>
</dbReference>
<sequence>MATEKRLSPLAIKNAKATTRDRWLNDGGGLFLHVRPSGSKAWRLRYTINGKRRVKNLGDAGVVSAREARDAAHKARKLVEQGLDPIEEEAAAREAERKELEQRRTFEDALNRWAELELSSRKDGGAESIRALRKDVLPVLGGRLLDEITRGDVLDALDGIKARGAAIMANRTFGDLRQFFNWCASREWVSDSPLRGVRKENIGGREKERDRILSAGELIELRDKLPGANLEPQTVAAVWIMLATLCRVGELIQARWEDIDLESGTWRIPATNAKNAREHVVFLSDLAMRQFAILRERTGCGEWVMLSPSKDGHIGMKTITKQIRDRMREEPLSNRTKAAGALILTGGAWTPHDLRRTGATLMGELGVLGEVIERCLNHVEPSKIRRTYQRHEYRAEKREAWMRLGDYLDDLLTGRSRKVVNIQRA</sequence>
<dbReference type="GO" id="GO:0006310">
    <property type="term" value="P:DNA recombination"/>
    <property type="evidence" value="ECO:0007669"/>
    <property type="project" value="UniProtKB-KW"/>
</dbReference>
<dbReference type="PANTHER" id="PTHR30629">
    <property type="entry name" value="PROPHAGE INTEGRASE"/>
    <property type="match status" value="1"/>
</dbReference>
<evidence type="ECO:0000259" key="6">
    <source>
        <dbReference type="PROSITE" id="PS51898"/>
    </source>
</evidence>
<evidence type="ECO:0000256" key="1">
    <source>
        <dbReference type="ARBA" id="ARBA00008857"/>
    </source>
</evidence>
<gene>
    <name evidence="8" type="ORF">BW247_12700</name>
</gene>
<evidence type="ECO:0000256" key="2">
    <source>
        <dbReference type="ARBA" id="ARBA00022908"/>
    </source>
</evidence>
<evidence type="ECO:0008006" key="10">
    <source>
        <dbReference type="Google" id="ProtNLM"/>
    </source>
</evidence>
<keyword evidence="3 5" id="KW-0238">DNA-binding</keyword>
<dbReference type="PANTHER" id="PTHR30629:SF2">
    <property type="entry name" value="PROPHAGE INTEGRASE INTS-RELATED"/>
    <property type="match status" value="1"/>
</dbReference>
<dbReference type="InterPro" id="IPR038488">
    <property type="entry name" value="Integrase_DNA-bd_sf"/>
</dbReference>
<dbReference type="PROSITE" id="PS51898">
    <property type="entry name" value="TYR_RECOMBINASE"/>
    <property type="match status" value="1"/>
</dbReference>
<comment type="similarity">
    <text evidence="1">Belongs to the 'phage' integrase family.</text>
</comment>
<feature type="domain" description="Core-binding (CB)" evidence="7">
    <location>
        <begin position="104"/>
        <end position="184"/>
    </location>
</feature>
<dbReference type="KEGG" id="afy:BW247_12700"/>
<dbReference type="OrthoDB" id="9795573at2"/>
<evidence type="ECO:0000256" key="5">
    <source>
        <dbReference type="PROSITE-ProRule" id="PRU01248"/>
    </source>
</evidence>
<dbReference type="Pfam" id="PF00589">
    <property type="entry name" value="Phage_integrase"/>
    <property type="match status" value="1"/>
</dbReference>
<keyword evidence="4" id="KW-0233">DNA recombination</keyword>
<evidence type="ECO:0000256" key="3">
    <source>
        <dbReference type="ARBA" id="ARBA00023125"/>
    </source>
</evidence>
<dbReference type="InterPro" id="IPR044068">
    <property type="entry name" value="CB"/>
</dbReference>
<dbReference type="InterPro" id="IPR050808">
    <property type="entry name" value="Phage_Integrase"/>
</dbReference>